<proteinExistence type="predicted"/>
<comment type="caution">
    <text evidence="1">The sequence shown here is derived from an EMBL/GenBank/DDBJ whole genome shotgun (WGS) entry which is preliminary data.</text>
</comment>
<sequence length="60" mass="7051">MDTLRRTIVIAAKPQMEHERRTGHFMRKVQGAYSARTSDYSRILEYVTQVEPWDVELVPS</sequence>
<organism evidence="1 2">
    <name type="scientific">Salinactinospora qingdaonensis</name>
    <dbReference type="NCBI Taxonomy" id="702744"/>
    <lineage>
        <taxon>Bacteria</taxon>
        <taxon>Bacillati</taxon>
        <taxon>Actinomycetota</taxon>
        <taxon>Actinomycetes</taxon>
        <taxon>Streptosporangiales</taxon>
        <taxon>Nocardiopsidaceae</taxon>
        <taxon>Salinactinospora</taxon>
    </lineage>
</organism>
<dbReference type="Proteomes" id="UP001500908">
    <property type="component" value="Unassembled WGS sequence"/>
</dbReference>
<protein>
    <submittedName>
        <fullName evidence="1">Uncharacterized protein</fullName>
    </submittedName>
</protein>
<dbReference type="EMBL" id="BAABDD010000024">
    <property type="protein sequence ID" value="GAA3757285.1"/>
    <property type="molecule type" value="Genomic_DNA"/>
</dbReference>
<evidence type="ECO:0000313" key="1">
    <source>
        <dbReference type="EMBL" id="GAA3757285.1"/>
    </source>
</evidence>
<reference evidence="2" key="1">
    <citation type="journal article" date="2019" name="Int. J. Syst. Evol. Microbiol.">
        <title>The Global Catalogue of Microorganisms (GCM) 10K type strain sequencing project: providing services to taxonomists for standard genome sequencing and annotation.</title>
        <authorList>
            <consortium name="The Broad Institute Genomics Platform"/>
            <consortium name="The Broad Institute Genome Sequencing Center for Infectious Disease"/>
            <person name="Wu L."/>
            <person name="Ma J."/>
        </authorList>
    </citation>
    <scope>NUCLEOTIDE SEQUENCE [LARGE SCALE GENOMIC DNA]</scope>
    <source>
        <strain evidence="2">JCM 17137</strain>
    </source>
</reference>
<gene>
    <name evidence="1" type="ORF">GCM10022402_39510</name>
</gene>
<accession>A0ABP7G618</accession>
<keyword evidence="2" id="KW-1185">Reference proteome</keyword>
<name>A0ABP7G618_9ACTN</name>
<evidence type="ECO:0000313" key="2">
    <source>
        <dbReference type="Proteomes" id="UP001500908"/>
    </source>
</evidence>